<protein>
    <recommendedName>
        <fullName evidence="3">IQ domain-containing protein C</fullName>
    </recommendedName>
</protein>
<feature type="compositionally biased region" description="Polar residues" evidence="1">
    <location>
        <begin position="168"/>
        <end position="177"/>
    </location>
</feature>
<name>A0A2G9RPA8_AQUCT</name>
<reference evidence="2" key="1">
    <citation type="submission" date="2017-08" db="EMBL/GenBank/DDBJ databases">
        <title>Assembly of the North American Bullfrog Genome.</title>
        <authorList>
            <person name="Warren R.L."/>
            <person name="Vandervalk B.P."/>
            <person name="Kucuk E."/>
            <person name="Birol I."/>
            <person name="Helbing C."/>
            <person name="Pandoh P."/>
            <person name="Behsaz B."/>
            <person name="Mohamadi H."/>
            <person name="Chu J."/>
            <person name="Jackman S."/>
            <person name="Hammond S.A."/>
            <person name="Veldhoen N."/>
            <person name="Kirk H."/>
            <person name="Zhao Y."/>
            <person name="Coope R."/>
            <person name="Pleasance S."/>
            <person name="Moore R."/>
            <person name="Holt R."/>
        </authorList>
    </citation>
    <scope>NUCLEOTIDE SEQUENCE</scope>
    <source>
        <strain evidence="2">Bruno</strain>
        <tissue evidence="2">Liver</tissue>
    </source>
</reference>
<feature type="region of interest" description="Disordered" evidence="1">
    <location>
        <begin position="129"/>
        <end position="194"/>
    </location>
</feature>
<gene>
    <name evidence="2" type="ORF">AB205_0089370</name>
</gene>
<dbReference type="OrthoDB" id="6161953at2759"/>
<accession>A0A2G9RPA8</accession>
<dbReference type="InterPro" id="IPR042506">
    <property type="entry name" value="IQCC"/>
</dbReference>
<dbReference type="AlphaFoldDB" id="A0A2G9RPA8"/>
<dbReference type="PANTHER" id="PTHR16049:SF8">
    <property type="entry name" value="IQ DOMAIN-CONTAINING PROTEIN C"/>
    <property type="match status" value="1"/>
</dbReference>
<dbReference type="InterPro" id="IPR000048">
    <property type="entry name" value="IQ_motif_EF-hand-BS"/>
</dbReference>
<evidence type="ECO:0000313" key="2">
    <source>
        <dbReference type="EMBL" id="PIO29091.1"/>
    </source>
</evidence>
<evidence type="ECO:0000256" key="1">
    <source>
        <dbReference type="SAM" id="MobiDB-lite"/>
    </source>
</evidence>
<dbReference type="PANTHER" id="PTHR16049">
    <property type="entry name" value="IQ DOMAIN-CONTAINING PROTEIN C"/>
    <property type="match status" value="1"/>
</dbReference>
<dbReference type="PROSITE" id="PS50096">
    <property type="entry name" value="IQ"/>
    <property type="match status" value="1"/>
</dbReference>
<proteinExistence type="predicted"/>
<dbReference type="SMART" id="SM00015">
    <property type="entry name" value="IQ"/>
    <property type="match status" value="1"/>
</dbReference>
<dbReference type="EMBL" id="KV934485">
    <property type="protein sequence ID" value="PIO29091.1"/>
    <property type="molecule type" value="Genomic_DNA"/>
</dbReference>
<evidence type="ECO:0008006" key="3">
    <source>
        <dbReference type="Google" id="ProtNLM"/>
    </source>
</evidence>
<sequence length="286" mass="31749">MMEEEEAAVIVLQAHARGVLARRRLRRVLQDYEAVVRDIEGEDIAVQWGARLLSPPLFNDLVQHGGTTGLRACNGHGGGRHTRNTDPILLCSDRREAGQDSGHEPCTLEKEYNHYQPSETGEVPAECQLPGAASESVHLSGKQSWLQDVPTREHQVSETTGRKMESPLSETHALQTENPERECLHPGTSVSGEKDTLSVTQGLSFPYHSNITSNTDQRYGSLEWTRSSSVWSDKSMDADLSLKNPNELQMLRSHLAMEILWVQQAIASRKNEKKPSVCSSPEPLPP</sequence>
<dbReference type="Pfam" id="PF00612">
    <property type="entry name" value="IQ"/>
    <property type="match status" value="1"/>
</dbReference>
<feature type="compositionally biased region" description="Basic and acidic residues" evidence="1">
    <location>
        <begin position="150"/>
        <end position="165"/>
    </location>
</feature>
<organism evidence="2">
    <name type="scientific">Aquarana catesbeiana</name>
    <name type="common">American bullfrog</name>
    <name type="synonym">Rana catesbeiana</name>
    <dbReference type="NCBI Taxonomy" id="8400"/>
    <lineage>
        <taxon>Eukaryota</taxon>
        <taxon>Metazoa</taxon>
        <taxon>Chordata</taxon>
        <taxon>Craniata</taxon>
        <taxon>Vertebrata</taxon>
        <taxon>Euteleostomi</taxon>
        <taxon>Amphibia</taxon>
        <taxon>Batrachia</taxon>
        <taxon>Anura</taxon>
        <taxon>Neobatrachia</taxon>
        <taxon>Ranoidea</taxon>
        <taxon>Ranidae</taxon>
        <taxon>Aquarana</taxon>
    </lineage>
</organism>